<dbReference type="EMBL" id="CP065686">
    <property type="protein sequence ID" value="QPS43726.1"/>
    <property type="molecule type" value="Genomic_DNA"/>
</dbReference>
<name>A0A7U4P716_9BURK</name>
<dbReference type="RefSeq" id="WP_009913949.1">
    <property type="nucleotide sequence ID" value="NZ_CP013380.1"/>
</dbReference>
<evidence type="ECO:0000313" key="1">
    <source>
        <dbReference type="EMBL" id="QPS43726.1"/>
    </source>
</evidence>
<dbReference type="Proteomes" id="UP000594943">
    <property type="component" value="Chromosome 1"/>
</dbReference>
<accession>A0A7U4P716</accession>
<proteinExistence type="predicted"/>
<reference evidence="1 2" key="1">
    <citation type="submission" date="2020-12" db="EMBL/GenBank/DDBJ databases">
        <title>FDA dAtabase for Regulatory Grade micrObial Sequences (FDA-ARGOS): Supporting development and validation of Infectious Disease Dx tests.</title>
        <authorList>
            <person name="Nelson B."/>
            <person name="Plummer A."/>
            <person name="Tallon L."/>
            <person name="Sadzewicz L."/>
            <person name="Zhao X."/>
            <person name="Boylan J."/>
            <person name="Ott S."/>
            <person name="Bowen H."/>
            <person name="Vavikolanu K."/>
            <person name="Mehta A."/>
            <person name="Aluvathingal J."/>
            <person name="Nadendla S."/>
            <person name="Myers T."/>
            <person name="Yan Y."/>
            <person name="Sichtig H."/>
        </authorList>
    </citation>
    <scope>NUCLEOTIDE SEQUENCE [LARGE SCALE GENOMIC DNA]</scope>
    <source>
        <strain evidence="1 2">FDAARGOS_899</strain>
    </source>
</reference>
<protein>
    <submittedName>
        <fullName evidence="1">Uncharacterized protein</fullName>
    </submittedName>
</protein>
<gene>
    <name evidence="1" type="ORF">I6G56_19715</name>
</gene>
<sequence length="77" mass="8074">MHKPFSSPLDAAMINVERLSALAGLLAIEDVVSAFANLSPLAQVALFGTFESGLVEVRTALLQMAKNGDGRSISAPF</sequence>
<organism evidence="1 2">
    <name type="scientific">Burkholderia humptydooensis</name>
    <dbReference type="NCBI Taxonomy" id="430531"/>
    <lineage>
        <taxon>Bacteria</taxon>
        <taxon>Pseudomonadati</taxon>
        <taxon>Pseudomonadota</taxon>
        <taxon>Betaproteobacteria</taxon>
        <taxon>Burkholderiales</taxon>
        <taxon>Burkholderiaceae</taxon>
        <taxon>Burkholderia</taxon>
        <taxon>pseudomallei group</taxon>
    </lineage>
</organism>
<dbReference type="AlphaFoldDB" id="A0A7U4P716"/>
<dbReference type="KEGG" id="bhg:I6G56_19715"/>
<evidence type="ECO:0000313" key="2">
    <source>
        <dbReference type="Proteomes" id="UP000594943"/>
    </source>
</evidence>
<accession>A0A7T2U174</accession>